<gene>
    <name evidence="1" type="ORF">HPB47_027449</name>
</gene>
<dbReference type="EMBL" id="JABSTQ010009851">
    <property type="protein sequence ID" value="KAG0425391.1"/>
    <property type="molecule type" value="Genomic_DNA"/>
</dbReference>
<protein>
    <submittedName>
        <fullName evidence="1">Uncharacterized protein</fullName>
    </submittedName>
</protein>
<name>A0AC60PXX6_IXOPE</name>
<organism evidence="1 2">
    <name type="scientific">Ixodes persulcatus</name>
    <name type="common">Taiga tick</name>
    <dbReference type="NCBI Taxonomy" id="34615"/>
    <lineage>
        <taxon>Eukaryota</taxon>
        <taxon>Metazoa</taxon>
        <taxon>Ecdysozoa</taxon>
        <taxon>Arthropoda</taxon>
        <taxon>Chelicerata</taxon>
        <taxon>Arachnida</taxon>
        <taxon>Acari</taxon>
        <taxon>Parasitiformes</taxon>
        <taxon>Ixodida</taxon>
        <taxon>Ixodoidea</taxon>
        <taxon>Ixodidae</taxon>
        <taxon>Ixodinae</taxon>
        <taxon>Ixodes</taxon>
    </lineage>
</organism>
<comment type="caution">
    <text evidence="1">The sequence shown here is derived from an EMBL/GenBank/DDBJ whole genome shotgun (WGS) entry which is preliminary data.</text>
</comment>
<evidence type="ECO:0000313" key="2">
    <source>
        <dbReference type="Proteomes" id="UP000805193"/>
    </source>
</evidence>
<sequence length="203" mass="21415">MGIPSQSRSLEGYWEREDLPGLCYSELSTRFPTAGSAYVYVYATAGELLAFLVGWALVLEYGLAACLSAKALSRYLAALSYTALRAYRNDSSLETGASSSAASPALPADRLLFEDSLANYHVPGFDPCPDVVAAALPVLLTAGLVARPKAFVVFLNTSTIVNIFVLVALMLTGFFKMDADNWTAGAGFFSNGIVGTGGVAAFP</sequence>
<proteinExistence type="predicted"/>
<dbReference type="Proteomes" id="UP000805193">
    <property type="component" value="Unassembled WGS sequence"/>
</dbReference>
<evidence type="ECO:0000313" key="1">
    <source>
        <dbReference type="EMBL" id="KAG0425391.1"/>
    </source>
</evidence>
<accession>A0AC60PXX6</accession>
<keyword evidence="2" id="KW-1185">Reference proteome</keyword>
<reference evidence="1 2" key="1">
    <citation type="journal article" date="2020" name="Cell">
        <title>Large-Scale Comparative Analyses of Tick Genomes Elucidate Their Genetic Diversity and Vector Capacities.</title>
        <authorList>
            <consortium name="Tick Genome and Microbiome Consortium (TIGMIC)"/>
            <person name="Jia N."/>
            <person name="Wang J."/>
            <person name="Shi W."/>
            <person name="Du L."/>
            <person name="Sun Y."/>
            <person name="Zhan W."/>
            <person name="Jiang J.F."/>
            <person name="Wang Q."/>
            <person name="Zhang B."/>
            <person name="Ji P."/>
            <person name="Bell-Sakyi L."/>
            <person name="Cui X.M."/>
            <person name="Yuan T.T."/>
            <person name="Jiang B.G."/>
            <person name="Yang W.F."/>
            <person name="Lam T.T."/>
            <person name="Chang Q.C."/>
            <person name="Ding S.J."/>
            <person name="Wang X.J."/>
            <person name="Zhu J.G."/>
            <person name="Ruan X.D."/>
            <person name="Zhao L."/>
            <person name="Wei J.T."/>
            <person name="Ye R.Z."/>
            <person name="Que T.C."/>
            <person name="Du C.H."/>
            <person name="Zhou Y.H."/>
            <person name="Cheng J.X."/>
            <person name="Dai P.F."/>
            <person name="Guo W.B."/>
            <person name="Han X.H."/>
            <person name="Huang E.J."/>
            <person name="Li L.F."/>
            <person name="Wei W."/>
            <person name="Gao Y.C."/>
            <person name="Liu J.Z."/>
            <person name="Shao H.Z."/>
            <person name="Wang X."/>
            <person name="Wang C.C."/>
            <person name="Yang T.C."/>
            <person name="Huo Q.B."/>
            <person name="Li W."/>
            <person name="Chen H.Y."/>
            <person name="Chen S.E."/>
            <person name="Zhou L.G."/>
            <person name="Ni X.B."/>
            <person name="Tian J.H."/>
            <person name="Sheng Y."/>
            <person name="Liu T."/>
            <person name="Pan Y.S."/>
            <person name="Xia L.Y."/>
            <person name="Li J."/>
            <person name="Zhao F."/>
            <person name="Cao W.C."/>
        </authorList>
    </citation>
    <scope>NUCLEOTIDE SEQUENCE [LARGE SCALE GENOMIC DNA]</scope>
    <source>
        <strain evidence="1">Iper-2018</strain>
    </source>
</reference>